<dbReference type="Gene3D" id="1.50.10.150">
    <property type="entry name" value="Voltage-dependent anion channel"/>
    <property type="match status" value="1"/>
</dbReference>
<feature type="transmembrane region" description="Helical" evidence="8">
    <location>
        <begin position="191"/>
        <end position="215"/>
    </location>
</feature>
<evidence type="ECO:0000256" key="3">
    <source>
        <dbReference type="ARBA" id="ARBA00022448"/>
    </source>
</evidence>
<reference evidence="9 10" key="1">
    <citation type="journal article" date="2023" name="IMA Fungus">
        <title>Comparative genomic study of the Penicillium genus elucidates a diverse pangenome and 15 lateral gene transfer events.</title>
        <authorList>
            <person name="Petersen C."/>
            <person name="Sorensen T."/>
            <person name="Nielsen M.R."/>
            <person name="Sondergaard T.E."/>
            <person name="Sorensen J.L."/>
            <person name="Fitzpatrick D.A."/>
            <person name="Frisvad J.C."/>
            <person name="Nielsen K.L."/>
        </authorList>
    </citation>
    <scope>NUCLEOTIDE SEQUENCE [LARGE SCALE GENOMIC DNA]</scope>
    <source>
        <strain evidence="9 10">IBT 35679</strain>
    </source>
</reference>
<evidence type="ECO:0000256" key="7">
    <source>
        <dbReference type="ARBA" id="ARBA00023136"/>
    </source>
</evidence>
<organism evidence="9 10">
    <name type="scientific">Penicillium frequentans</name>
    <dbReference type="NCBI Taxonomy" id="3151616"/>
    <lineage>
        <taxon>Eukaryota</taxon>
        <taxon>Fungi</taxon>
        <taxon>Dikarya</taxon>
        <taxon>Ascomycota</taxon>
        <taxon>Pezizomycotina</taxon>
        <taxon>Eurotiomycetes</taxon>
        <taxon>Eurotiomycetidae</taxon>
        <taxon>Eurotiales</taxon>
        <taxon>Aspergillaceae</taxon>
        <taxon>Penicillium</taxon>
    </lineage>
</organism>
<evidence type="ECO:0000313" key="9">
    <source>
        <dbReference type="EMBL" id="KAJ5526165.1"/>
    </source>
</evidence>
<evidence type="ECO:0000256" key="5">
    <source>
        <dbReference type="ARBA" id="ARBA00022692"/>
    </source>
</evidence>
<keyword evidence="6 8" id="KW-1133">Transmembrane helix</keyword>
<dbReference type="AlphaFoldDB" id="A0AAD6CMK4"/>
<comment type="similarity">
    <text evidence="2">Belongs to the tellurite-resistance/dicarboxylate transporter (TDT) family.</text>
</comment>
<evidence type="ECO:0008006" key="11">
    <source>
        <dbReference type="Google" id="ProtNLM"/>
    </source>
</evidence>
<evidence type="ECO:0000256" key="8">
    <source>
        <dbReference type="SAM" id="Phobius"/>
    </source>
</evidence>
<dbReference type="Pfam" id="PF03595">
    <property type="entry name" value="SLAC1"/>
    <property type="match status" value="1"/>
</dbReference>
<protein>
    <recommendedName>
        <fullName evidence="11">Sulfite efflux pump SSU1</fullName>
    </recommendedName>
</protein>
<evidence type="ECO:0000256" key="2">
    <source>
        <dbReference type="ARBA" id="ARBA00008566"/>
    </source>
</evidence>
<dbReference type="EMBL" id="JAQIZZ010000008">
    <property type="protein sequence ID" value="KAJ5526165.1"/>
    <property type="molecule type" value="Genomic_DNA"/>
</dbReference>
<feature type="transmembrane region" description="Helical" evidence="8">
    <location>
        <begin position="92"/>
        <end position="113"/>
    </location>
</feature>
<dbReference type="InterPro" id="IPR004695">
    <property type="entry name" value="SLAC1/Mae1/Ssu1/TehA"/>
</dbReference>
<dbReference type="CDD" id="cd09299">
    <property type="entry name" value="TDT"/>
    <property type="match status" value="1"/>
</dbReference>
<dbReference type="PANTHER" id="PTHR31686:SF3">
    <property type="entry name" value="ACID TRANSPORT PROTEIN, PUTATIVE (AFU_ORTHOLOGUE AFUA_4G09410)-RELATED"/>
    <property type="match status" value="1"/>
</dbReference>
<keyword evidence="4" id="KW-1003">Cell membrane</keyword>
<comment type="caution">
    <text evidence="9">The sequence shown here is derived from an EMBL/GenBank/DDBJ whole genome shotgun (WGS) entry which is preliminary data.</text>
</comment>
<dbReference type="PANTHER" id="PTHR31686">
    <property type="match status" value="1"/>
</dbReference>
<feature type="transmembrane region" description="Helical" evidence="8">
    <location>
        <begin position="125"/>
        <end position="146"/>
    </location>
</feature>
<dbReference type="GO" id="GO:0005886">
    <property type="term" value="C:plasma membrane"/>
    <property type="evidence" value="ECO:0007669"/>
    <property type="project" value="UniProtKB-SubCell"/>
</dbReference>
<accession>A0AAD6CMK4</accession>
<dbReference type="InterPro" id="IPR051629">
    <property type="entry name" value="Sulfite_efflux_TDT"/>
</dbReference>
<feature type="transmembrane region" description="Helical" evidence="8">
    <location>
        <begin position="52"/>
        <end position="72"/>
    </location>
</feature>
<gene>
    <name evidence="9" type="ORF">N7494_012815</name>
</gene>
<keyword evidence="10" id="KW-1185">Reference proteome</keyword>
<feature type="transmembrane region" description="Helical" evidence="8">
    <location>
        <begin position="158"/>
        <end position="179"/>
    </location>
</feature>
<evidence type="ECO:0000256" key="6">
    <source>
        <dbReference type="ARBA" id="ARBA00022989"/>
    </source>
</evidence>
<proteinExistence type="inferred from homology"/>
<feature type="transmembrane region" description="Helical" evidence="8">
    <location>
        <begin position="20"/>
        <end position="40"/>
    </location>
</feature>
<evidence type="ECO:0000256" key="1">
    <source>
        <dbReference type="ARBA" id="ARBA00004651"/>
    </source>
</evidence>
<evidence type="ECO:0000313" key="10">
    <source>
        <dbReference type="Proteomes" id="UP001220324"/>
    </source>
</evidence>
<comment type="subcellular location">
    <subcellularLocation>
        <location evidence="1">Cell membrane</location>
        <topology evidence="1">Multi-pass membrane protein</topology>
    </subcellularLocation>
</comment>
<dbReference type="GO" id="GO:0000319">
    <property type="term" value="F:sulfite transmembrane transporter activity"/>
    <property type="evidence" value="ECO:0007669"/>
    <property type="project" value="TreeGrafter"/>
</dbReference>
<keyword evidence="7 8" id="KW-0472">Membrane</keyword>
<keyword evidence="3" id="KW-0813">Transport</keyword>
<name>A0AAD6CMK4_9EURO</name>
<sequence length="346" mass="37695">MSGQVDPLQPPSKPLSLALWNFTSQWFLIPQGTGIISVILARLDYQFNGLQILAKIVWIYTIVLFSLCLIFYLLRALSYPTHVRHELRTNLIETSCLSCIPIVYTSILQLAVIQYGDRAGLAIYILWWIDTALATVAAIGITYVQFKIQAPGVQRLPPAVLLPFIAINTSAASGGLICLQSHVSPRLQIPAIIVGYLELGAGLSLAGAFTVLVMFQHFNQIHSPAEKVFQDMILCGPFGQGSFALQILGEAVQKAFGAYHRGVFLTAKAADIIGLTSQFMGLLTWGYGVFWWCFAILSICHTLGAQPRGGGNPLSLWRRGQSYSPGCVDQTSSSGPGSIYSLLIES</sequence>
<dbReference type="Proteomes" id="UP001220324">
    <property type="component" value="Unassembled WGS sequence"/>
</dbReference>
<keyword evidence="5 8" id="KW-0812">Transmembrane</keyword>
<evidence type="ECO:0000256" key="4">
    <source>
        <dbReference type="ARBA" id="ARBA00022475"/>
    </source>
</evidence>
<dbReference type="InterPro" id="IPR038665">
    <property type="entry name" value="Voltage-dep_anion_channel_sf"/>
</dbReference>